<dbReference type="GO" id="GO:0003887">
    <property type="term" value="F:DNA-directed DNA polymerase activity"/>
    <property type="evidence" value="ECO:0007669"/>
    <property type="project" value="InterPro"/>
</dbReference>
<organism evidence="2 3">
    <name type="scientific">Guyparkeria halophila</name>
    <dbReference type="NCBI Taxonomy" id="47960"/>
    <lineage>
        <taxon>Bacteria</taxon>
        <taxon>Pseudomonadati</taxon>
        <taxon>Pseudomonadota</taxon>
        <taxon>Gammaproteobacteria</taxon>
        <taxon>Chromatiales</taxon>
        <taxon>Thioalkalibacteraceae</taxon>
        <taxon>Guyparkeria</taxon>
    </lineage>
</organism>
<evidence type="ECO:0000313" key="2">
    <source>
        <dbReference type="EMBL" id="QGT78621.1"/>
    </source>
</evidence>
<feature type="region of interest" description="Disordered" evidence="1">
    <location>
        <begin position="41"/>
        <end position="63"/>
    </location>
</feature>
<dbReference type="PANTHER" id="PTHR38767:SF1">
    <property type="entry name" value="DNA POLYMERASE III SUBUNIT CHI"/>
    <property type="match status" value="1"/>
</dbReference>
<dbReference type="SUPFAM" id="SSF102400">
    <property type="entry name" value="DNA polymerase III chi subunit"/>
    <property type="match status" value="1"/>
</dbReference>
<accession>A0A6I6D5F4</accession>
<name>A0A6I6D5F4_9GAMM</name>
<sequence>MARAGHRRADFDGMRLGRHGVIGHNVRLLRGVAGGGPGIRASMRRIPIGGRPRSTHGPGHRERPTTEMSEIVFHLIDDPAEDAFWYFAAELCAEQAEAEHPTYVVCANLAHVEGFDDYLWSYRGDRFVPHTADPEDADHAPIFIGCDPEAGGFARVINLTGATIPRAGERERIDEVIPAGDQPRADARDRWRQYKAAGVAVDHNRVDSVRPDDA</sequence>
<dbReference type="InterPro" id="IPR007459">
    <property type="entry name" value="DNA_pol3_chi"/>
</dbReference>
<evidence type="ECO:0000313" key="3">
    <source>
        <dbReference type="Proteomes" id="UP000427716"/>
    </source>
</evidence>
<evidence type="ECO:0000256" key="1">
    <source>
        <dbReference type="SAM" id="MobiDB-lite"/>
    </source>
</evidence>
<dbReference type="GO" id="GO:0006260">
    <property type="term" value="P:DNA replication"/>
    <property type="evidence" value="ECO:0007669"/>
    <property type="project" value="InterPro"/>
</dbReference>
<dbReference type="Pfam" id="PF04364">
    <property type="entry name" value="DNA_pol3_chi"/>
    <property type="match status" value="1"/>
</dbReference>
<dbReference type="EMBL" id="CP046415">
    <property type="protein sequence ID" value="QGT78621.1"/>
    <property type="molecule type" value="Genomic_DNA"/>
</dbReference>
<dbReference type="Gene3D" id="3.40.50.10110">
    <property type="entry name" value="DNA polymerase III subunit chi"/>
    <property type="match status" value="1"/>
</dbReference>
<dbReference type="PANTHER" id="PTHR38767">
    <property type="entry name" value="DNA POLYMERASE III SUBUNIT CHI"/>
    <property type="match status" value="1"/>
</dbReference>
<evidence type="ECO:0008006" key="4">
    <source>
        <dbReference type="Google" id="ProtNLM"/>
    </source>
</evidence>
<gene>
    <name evidence="2" type="ORF">GM160_06755</name>
</gene>
<dbReference type="Proteomes" id="UP000427716">
    <property type="component" value="Chromosome"/>
</dbReference>
<dbReference type="KEGG" id="ghl:GM160_06755"/>
<protein>
    <recommendedName>
        <fullName evidence="4">DNA polymerase III subunit chi</fullName>
    </recommendedName>
</protein>
<dbReference type="GO" id="GO:0032298">
    <property type="term" value="P:positive regulation of DNA-templated DNA replication initiation"/>
    <property type="evidence" value="ECO:0007669"/>
    <property type="project" value="TreeGrafter"/>
</dbReference>
<keyword evidence="3" id="KW-1185">Reference proteome</keyword>
<dbReference type="AlphaFoldDB" id="A0A6I6D5F4"/>
<dbReference type="InterPro" id="IPR036768">
    <property type="entry name" value="PolIII_chi_sf"/>
</dbReference>
<proteinExistence type="predicted"/>
<dbReference type="GO" id="GO:0003677">
    <property type="term" value="F:DNA binding"/>
    <property type="evidence" value="ECO:0007669"/>
    <property type="project" value="InterPro"/>
</dbReference>
<reference evidence="2 3" key="1">
    <citation type="submission" date="2019-11" db="EMBL/GenBank/DDBJ databases">
        <authorList>
            <person name="Zhang J."/>
            <person name="Sun C."/>
        </authorList>
    </citation>
    <scope>NUCLEOTIDE SEQUENCE [LARGE SCALE GENOMIC DNA]</scope>
    <source>
        <strain evidence="3">sp2</strain>
    </source>
</reference>